<dbReference type="SUPFAM" id="SSF46785">
    <property type="entry name" value="Winged helix' DNA-binding domain"/>
    <property type="match status" value="1"/>
</dbReference>
<dbReference type="EMBL" id="AMCI01000141">
    <property type="protein sequence ID" value="EJX10637.1"/>
    <property type="molecule type" value="Genomic_DNA"/>
</dbReference>
<dbReference type="GO" id="GO:0000976">
    <property type="term" value="F:transcription cis-regulatory region binding"/>
    <property type="evidence" value="ECO:0007669"/>
    <property type="project" value="TreeGrafter"/>
</dbReference>
<dbReference type="CDD" id="cd07153">
    <property type="entry name" value="Fur_like"/>
    <property type="match status" value="1"/>
</dbReference>
<dbReference type="Gene3D" id="3.30.1490.190">
    <property type="match status" value="1"/>
</dbReference>
<dbReference type="InterPro" id="IPR036390">
    <property type="entry name" value="WH_DNA-bd_sf"/>
</dbReference>
<evidence type="ECO:0000256" key="5">
    <source>
        <dbReference type="ARBA" id="ARBA00023125"/>
    </source>
</evidence>
<dbReference type="Pfam" id="PF01475">
    <property type="entry name" value="FUR"/>
    <property type="match status" value="1"/>
</dbReference>
<evidence type="ECO:0000256" key="6">
    <source>
        <dbReference type="ARBA" id="ARBA00023163"/>
    </source>
</evidence>
<dbReference type="GO" id="GO:0003700">
    <property type="term" value="F:DNA-binding transcription factor activity"/>
    <property type="evidence" value="ECO:0007669"/>
    <property type="project" value="InterPro"/>
</dbReference>
<accession>J9GQM4</accession>
<dbReference type="InterPro" id="IPR002481">
    <property type="entry name" value="FUR"/>
</dbReference>
<gene>
    <name evidence="7" type="ORF">EVA_00789</name>
</gene>
<comment type="caution">
    <text evidence="7">The sequence shown here is derived from an EMBL/GenBank/DDBJ whole genome shotgun (WGS) entry which is preliminary data.</text>
</comment>
<dbReference type="InterPro" id="IPR043135">
    <property type="entry name" value="Fur_C"/>
</dbReference>
<dbReference type="Gene3D" id="1.10.10.10">
    <property type="entry name" value="Winged helix-like DNA-binding domain superfamily/Winged helix DNA-binding domain"/>
    <property type="match status" value="1"/>
</dbReference>
<dbReference type="GO" id="GO:0045892">
    <property type="term" value="P:negative regulation of DNA-templated transcription"/>
    <property type="evidence" value="ECO:0007669"/>
    <property type="project" value="TreeGrafter"/>
</dbReference>
<protein>
    <submittedName>
        <fullName evidence="7">Transcriptional regulator, Fur family</fullName>
    </submittedName>
</protein>
<evidence type="ECO:0000256" key="3">
    <source>
        <dbReference type="ARBA" id="ARBA00022833"/>
    </source>
</evidence>
<keyword evidence="2" id="KW-0678">Repressor</keyword>
<dbReference type="AlphaFoldDB" id="J9GQM4"/>
<keyword evidence="6" id="KW-0804">Transcription</keyword>
<keyword evidence="5" id="KW-0238">DNA-binding</keyword>
<keyword evidence="3" id="KW-0862">Zinc</keyword>
<proteinExistence type="inferred from homology"/>
<dbReference type="InterPro" id="IPR036388">
    <property type="entry name" value="WH-like_DNA-bd_sf"/>
</dbReference>
<keyword evidence="4" id="KW-0805">Transcription regulation</keyword>
<evidence type="ECO:0000256" key="2">
    <source>
        <dbReference type="ARBA" id="ARBA00022491"/>
    </source>
</evidence>
<organism evidence="7">
    <name type="scientific">gut metagenome</name>
    <dbReference type="NCBI Taxonomy" id="749906"/>
    <lineage>
        <taxon>unclassified sequences</taxon>
        <taxon>metagenomes</taxon>
        <taxon>organismal metagenomes</taxon>
    </lineage>
</organism>
<evidence type="ECO:0000256" key="1">
    <source>
        <dbReference type="ARBA" id="ARBA00007957"/>
    </source>
</evidence>
<reference evidence="7" key="1">
    <citation type="journal article" date="2012" name="PLoS ONE">
        <title>Gene sets for utilization of primary and secondary nutrition supplies in the distal gut of endangered iberian lynx.</title>
        <authorList>
            <person name="Alcaide M."/>
            <person name="Messina E."/>
            <person name="Richter M."/>
            <person name="Bargiela R."/>
            <person name="Peplies J."/>
            <person name="Huws S.A."/>
            <person name="Newbold C.J."/>
            <person name="Golyshin P.N."/>
            <person name="Simon M.A."/>
            <person name="Lopez G."/>
            <person name="Yakimov M.M."/>
            <person name="Ferrer M."/>
        </authorList>
    </citation>
    <scope>NUCLEOTIDE SEQUENCE</scope>
</reference>
<sequence length="146" mass="16754">MDAVSRLQYHHIKPSVQRIAIMQYLMEHLTHPTVDEIYTALSPGMPTLSKTTVYNTLKLLSEEGAALTLTIDERNTCYDANTNPHSHFLCRQCGNIYDIFPQEAPALPQAAELDGHNVQEIHYYYKGICRNCLQKIMKKTKNKMQE</sequence>
<evidence type="ECO:0000256" key="4">
    <source>
        <dbReference type="ARBA" id="ARBA00023015"/>
    </source>
</evidence>
<comment type="similarity">
    <text evidence="1">Belongs to the Fur family.</text>
</comment>
<evidence type="ECO:0000313" key="7">
    <source>
        <dbReference type="EMBL" id="EJX10637.1"/>
    </source>
</evidence>
<dbReference type="GO" id="GO:1900376">
    <property type="term" value="P:regulation of secondary metabolite biosynthetic process"/>
    <property type="evidence" value="ECO:0007669"/>
    <property type="project" value="TreeGrafter"/>
</dbReference>
<dbReference type="PANTHER" id="PTHR33202">
    <property type="entry name" value="ZINC UPTAKE REGULATION PROTEIN"/>
    <property type="match status" value="1"/>
</dbReference>
<dbReference type="GO" id="GO:0008270">
    <property type="term" value="F:zinc ion binding"/>
    <property type="evidence" value="ECO:0007669"/>
    <property type="project" value="TreeGrafter"/>
</dbReference>
<name>J9GQM4_9ZZZZ</name>
<dbReference type="PANTHER" id="PTHR33202:SF8">
    <property type="entry name" value="PEROXIDE-RESPONSIVE REPRESSOR PERR"/>
    <property type="match status" value="1"/>
</dbReference>